<gene>
    <name evidence="2" type="ORF">JETT_2489</name>
</gene>
<evidence type="ECO:0000313" key="3">
    <source>
        <dbReference type="Proteomes" id="UP000319783"/>
    </source>
</evidence>
<reference evidence="2 3" key="1">
    <citation type="submission" date="2019-04" db="EMBL/GenBank/DDBJ databases">
        <title>Genome of a novel bacterium Candidatus Jettenia ecosi reconstructed from metagenome of an anammox bioreactor.</title>
        <authorList>
            <person name="Mardanov A.V."/>
            <person name="Beletsky A.V."/>
            <person name="Ravin N.V."/>
            <person name="Botchkova E.A."/>
            <person name="Litti Y.V."/>
            <person name="Nozhevnikova A.N."/>
        </authorList>
    </citation>
    <scope>NUCLEOTIDE SEQUENCE [LARGE SCALE GENOMIC DNA]</scope>
    <source>
        <strain evidence="2">J2</strain>
    </source>
</reference>
<organism evidence="2 3">
    <name type="scientific">Candidatus Jettenia ecosi</name>
    <dbReference type="NCBI Taxonomy" id="2494326"/>
    <lineage>
        <taxon>Bacteria</taxon>
        <taxon>Pseudomonadati</taxon>
        <taxon>Planctomycetota</taxon>
        <taxon>Candidatus Brocadiia</taxon>
        <taxon>Candidatus Brocadiales</taxon>
        <taxon>Candidatus Brocadiaceae</taxon>
        <taxon>Candidatus Jettenia</taxon>
    </lineage>
</organism>
<sequence>MEKEQCVSMFPSNPPNPHLKKGGKEGRIFVLIHNIIILQQYFE</sequence>
<dbReference type="EMBL" id="SULG01000056">
    <property type="protein sequence ID" value="TLD41242.1"/>
    <property type="molecule type" value="Genomic_DNA"/>
</dbReference>
<feature type="region of interest" description="Disordered" evidence="1">
    <location>
        <begin position="1"/>
        <end position="21"/>
    </location>
</feature>
<name>A0A533Q9C6_9BACT</name>
<evidence type="ECO:0000256" key="1">
    <source>
        <dbReference type="SAM" id="MobiDB-lite"/>
    </source>
</evidence>
<proteinExistence type="predicted"/>
<dbReference type="Proteomes" id="UP000319783">
    <property type="component" value="Unassembled WGS sequence"/>
</dbReference>
<evidence type="ECO:0000313" key="2">
    <source>
        <dbReference type="EMBL" id="TLD41242.1"/>
    </source>
</evidence>
<protein>
    <submittedName>
        <fullName evidence="2">Uncharacterized protein</fullName>
    </submittedName>
</protein>
<accession>A0A533Q9C6</accession>
<dbReference type="AlphaFoldDB" id="A0A533Q9C6"/>
<comment type="caution">
    <text evidence="2">The sequence shown here is derived from an EMBL/GenBank/DDBJ whole genome shotgun (WGS) entry which is preliminary data.</text>
</comment>